<proteinExistence type="predicted"/>
<reference evidence="3" key="1">
    <citation type="submission" date="2022-11" db="UniProtKB">
        <authorList>
            <consortium name="WormBaseParasite"/>
        </authorList>
    </citation>
    <scope>IDENTIFICATION</scope>
</reference>
<evidence type="ECO:0000313" key="3">
    <source>
        <dbReference type="WBParaSite" id="PSAMB.scaffold3250size19082.g20819.t1"/>
    </source>
</evidence>
<organism evidence="2 3">
    <name type="scientific">Plectus sambesii</name>
    <dbReference type="NCBI Taxonomy" id="2011161"/>
    <lineage>
        <taxon>Eukaryota</taxon>
        <taxon>Metazoa</taxon>
        <taxon>Ecdysozoa</taxon>
        <taxon>Nematoda</taxon>
        <taxon>Chromadorea</taxon>
        <taxon>Plectida</taxon>
        <taxon>Plectina</taxon>
        <taxon>Plectoidea</taxon>
        <taxon>Plectidae</taxon>
        <taxon>Plectus</taxon>
    </lineage>
</organism>
<dbReference type="Proteomes" id="UP000887566">
    <property type="component" value="Unplaced"/>
</dbReference>
<dbReference type="Pfam" id="PF18718">
    <property type="entry name" value="CxC5"/>
    <property type="match status" value="1"/>
</dbReference>
<protein>
    <submittedName>
        <fullName evidence="3">CxC5 like cysteine cluster associated with KDZ domain-containing protein</fullName>
    </submittedName>
</protein>
<evidence type="ECO:0000259" key="1">
    <source>
        <dbReference type="Pfam" id="PF18718"/>
    </source>
</evidence>
<evidence type="ECO:0000313" key="2">
    <source>
        <dbReference type="Proteomes" id="UP000887566"/>
    </source>
</evidence>
<sequence length="692" mass="80358">MPPKRRPHVDEFDLELNERRVIEERQRRETVEAERRRIHEYLLKLRECASVGPESSPEEFLAFELLKVMLAVQVARDVGHLGPAALTVACKAVHKSKTKRRQLTESCQRMASLQSDFLTTFSSHSPLILAPRNLFCESGHDTFEYTTSKVTCYELTKKSSCIALRAYCRKCKVTFGPWAADKARSQKTKKNGEGKRTYYTDDAVSFIEVNERNFIHKSMMEFFVCQMHHTWASFQGFSEAFTEALYNLAVRSGAEIAEEDCRLSRKLLSAAFYEYETWVSLMESGERERNLNLEEFIRDSSFQERGEYSHDQRTGQCQKKGCDFAHIADGIWKLQYTLCMFQEKITGPLGITYPTNCRDEPAFGRAFCRKHCDIMTEQGYPTDLRGIVERLGRTEKDVVLDFYENLKEANLRREQFPSAEPLMNDELGEADSAPRFERNVPITRSQSRKQLAEEIHKDLMLHATEIAPDGSKSLELLSRVDLISTRKRRFDCFKNVGGKRRIGHWLRGHLVIVAPCGHIFRWEPLYGSESPSQVFAILIDHLHDFFMTQRTTPSDWEKFSIVYDNVCHADSLKAARKKLPEDVYPSPYNEMWLRINKAIDRLHIRNHQQKCQDKYSPDTLLQLQPEVAVNTMRAEQTFVWLGRFKKILCAMPKSHHHFTLHRMISRRNAYTYWKNAANGNVLLPKVRSSRTT</sequence>
<dbReference type="WBParaSite" id="PSAMB.scaffold3250size19082.g20819.t1">
    <property type="protein sequence ID" value="PSAMB.scaffold3250size19082.g20819.t1"/>
    <property type="gene ID" value="PSAMB.scaffold3250size19082.g20819"/>
</dbReference>
<dbReference type="InterPro" id="IPR041539">
    <property type="entry name" value="CxC5"/>
</dbReference>
<accession>A0A914W7R0</accession>
<name>A0A914W7R0_9BILA</name>
<feature type="domain" description="CxC5 like cysteine cluster associated with KDZ" evidence="1">
    <location>
        <begin position="147"/>
        <end position="244"/>
    </location>
</feature>
<keyword evidence="2" id="KW-1185">Reference proteome</keyword>
<dbReference type="AlphaFoldDB" id="A0A914W7R0"/>